<dbReference type="OrthoDB" id="159440at2"/>
<name>A0A1N6ERG5_9RHOB</name>
<evidence type="ECO:0000256" key="1">
    <source>
        <dbReference type="SAM" id="Phobius"/>
    </source>
</evidence>
<protein>
    <submittedName>
        <fullName evidence="2">Uncharacterized protein</fullName>
    </submittedName>
</protein>
<sequence length="111" mass="12594">MTLLRRHPVLVTCFALALSATLYFGVRTIQRTIYWMDPAHQAQALEPWMTPRYIAHSWLVDGRALARHLGVPPDPKERPTLETIAKKRGVPLAEVIAEAEAFLALHAERQE</sequence>
<evidence type="ECO:0000313" key="2">
    <source>
        <dbReference type="EMBL" id="SIN85626.1"/>
    </source>
</evidence>
<dbReference type="AlphaFoldDB" id="A0A1N6ERG5"/>
<proteinExistence type="predicted"/>
<dbReference type="STRING" id="1217970.SAMN05444002_1034"/>
<dbReference type="EMBL" id="FSRL01000001">
    <property type="protein sequence ID" value="SIN85626.1"/>
    <property type="molecule type" value="Genomic_DNA"/>
</dbReference>
<dbReference type="RefSeq" id="WP_074255145.1">
    <property type="nucleotide sequence ID" value="NZ_FSRL01000001.1"/>
</dbReference>
<organism evidence="2 3">
    <name type="scientific">Vannielia litorea</name>
    <dbReference type="NCBI Taxonomy" id="1217970"/>
    <lineage>
        <taxon>Bacteria</taxon>
        <taxon>Pseudomonadati</taxon>
        <taxon>Pseudomonadota</taxon>
        <taxon>Alphaproteobacteria</taxon>
        <taxon>Rhodobacterales</taxon>
        <taxon>Paracoccaceae</taxon>
        <taxon>Vannielia</taxon>
    </lineage>
</organism>
<evidence type="ECO:0000313" key="3">
    <source>
        <dbReference type="Proteomes" id="UP000184932"/>
    </source>
</evidence>
<reference evidence="3" key="1">
    <citation type="submission" date="2016-11" db="EMBL/GenBank/DDBJ databases">
        <authorList>
            <person name="Varghese N."/>
            <person name="Submissions S."/>
        </authorList>
    </citation>
    <scope>NUCLEOTIDE SEQUENCE [LARGE SCALE GENOMIC DNA]</scope>
    <source>
        <strain evidence="3">DSM 29440</strain>
    </source>
</reference>
<keyword evidence="1" id="KW-0472">Membrane</keyword>
<dbReference type="Proteomes" id="UP000184932">
    <property type="component" value="Unassembled WGS sequence"/>
</dbReference>
<gene>
    <name evidence="2" type="ORF">SAMN05444002_1034</name>
</gene>
<keyword evidence="3" id="KW-1185">Reference proteome</keyword>
<feature type="transmembrane region" description="Helical" evidence="1">
    <location>
        <begin position="6"/>
        <end position="26"/>
    </location>
</feature>
<keyword evidence="1" id="KW-0812">Transmembrane</keyword>
<keyword evidence="1" id="KW-1133">Transmembrane helix</keyword>
<accession>A0A1N6ERG5</accession>